<dbReference type="EMBL" id="BT093157">
    <property type="protein sequence ID" value="ACU17542.1"/>
    <property type="molecule type" value="mRNA"/>
</dbReference>
<reference evidence="1" key="1">
    <citation type="submission" date="2009-08" db="EMBL/GenBank/DDBJ databases">
        <authorList>
            <person name="Cheung F."/>
            <person name="Xiao Y."/>
            <person name="Chan A."/>
            <person name="Moskal W."/>
            <person name="Town C.D."/>
        </authorList>
    </citation>
    <scope>NUCLEOTIDE SEQUENCE</scope>
</reference>
<accession>C6T6U0</accession>
<protein>
    <submittedName>
        <fullName evidence="1">Uncharacterized protein</fullName>
    </submittedName>
</protein>
<sequence length="71" mass="7994">MAHVHLFTSHTSIHNHQITLSSSSSSSSSPNPEEEVQCFLLFDRCRERMKDLLYGGCRAQTLNLSLRVSCV</sequence>
<proteinExistence type="evidence at transcript level"/>
<evidence type="ECO:0000313" key="1">
    <source>
        <dbReference type="EMBL" id="ACU17542.1"/>
    </source>
</evidence>
<organism evidence="1">
    <name type="scientific">Glycine max</name>
    <name type="common">Soybean</name>
    <name type="synonym">Glycine hispida</name>
    <dbReference type="NCBI Taxonomy" id="3847"/>
    <lineage>
        <taxon>Eukaryota</taxon>
        <taxon>Viridiplantae</taxon>
        <taxon>Streptophyta</taxon>
        <taxon>Embryophyta</taxon>
        <taxon>Tracheophyta</taxon>
        <taxon>Spermatophyta</taxon>
        <taxon>Magnoliopsida</taxon>
        <taxon>eudicotyledons</taxon>
        <taxon>Gunneridae</taxon>
        <taxon>Pentapetalae</taxon>
        <taxon>rosids</taxon>
        <taxon>fabids</taxon>
        <taxon>Fabales</taxon>
        <taxon>Fabaceae</taxon>
        <taxon>Papilionoideae</taxon>
        <taxon>50 kb inversion clade</taxon>
        <taxon>NPAAA clade</taxon>
        <taxon>indigoferoid/millettioid clade</taxon>
        <taxon>Phaseoleae</taxon>
        <taxon>Glycine</taxon>
        <taxon>Glycine subgen. Soja</taxon>
    </lineage>
</organism>
<dbReference type="AlphaFoldDB" id="C6T6U0"/>
<name>C6T6U0_SOYBN</name>